<evidence type="ECO:0000256" key="1">
    <source>
        <dbReference type="HAMAP-Rule" id="MF_01448"/>
    </source>
</evidence>
<dbReference type="Pfam" id="PF06949">
    <property type="entry name" value="DUF1292"/>
    <property type="match status" value="1"/>
</dbReference>
<dbReference type="InterPro" id="IPR009711">
    <property type="entry name" value="UPF0473"/>
</dbReference>
<keyword evidence="3" id="KW-1185">Reference proteome</keyword>
<evidence type="ECO:0000313" key="3">
    <source>
        <dbReference type="Proteomes" id="UP000515847"/>
    </source>
</evidence>
<gene>
    <name evidence="2" type="ORF">BR63_02720</name>
</gene>
<accession>A0A7G6DZR4</accession>
<sequence length="90" mass="10486">MTNINEENIVLVDEDGEEHEFALIDVIEVDGEEYAILEPLDGDEDISEAIILKIGKDENGEDILYDIEDDEEWEKVADRWQEMIEEDEEE</sequence>
<evidence type="ECO:0000313" key="2">
    <source>
        <dbReference type="EMBL" id="QNB45318.1"/>
    </source>
</evidence>
<protein>
    <recommendedName>
        <fullName evidence="1">UPF0473 protein BR63_02720</fullName>
    </recommendedName>
</protein>
<dbReference type="EMBL" id="CP045798">
    <property type="protein sequence ID" value="QNB45318.1"/>
    <property type="molecule type" value="Genomic_DNA"/>
</dbReference>
<dbReference type="HAMAP" id="MF_01448">
    <property type="entry name" value="UPF0473"/>
    <property type="match status" value="1"/>
</dbReference>
<dbReference type="Proteomes" id="UP000515847">
    <property type="component" value="Chromosome"/>
</dbReference>
<name>A0A7G6DZR4_THEFR</name>
<organism evidence="2 3">
    <name type="scientific">Thermanaerosceptrum fracticalcis</name>
    <dbReference type="NCBI Taxonomy" id="1712410"/>
    <lineage>
        <taxon>Bacteria</taxon>
        <taxon>Bacillati</taxon>
        <taxon>Bacillota</taxon>
        <taxon>Clostridia</taxon>
        <taxon>Eubacteriales</taxon>
        <taxon>Peptococcaceae</taxon>
        <taxon>Thermanaerosceptrum</taxon>
    </lineage>
</organism>
<comment type="similarity">
    <text evidence="1">Belongs to the UPF0473 family.</text>
</comment>
<dbReference type="RefSeq" id="WP_034421710.1">
    <property type="nucleotide sequence ID" value="NZ_CP045798.1"/>
</dbReference>
<reference evidence="2 3" key="1">
    <citation type="journal article" date="2019" name="Front. Microbiol.">
        <title>Thermoanaerosceptrum fracticalcis gen. nov. sp. nov., a Novel Fumarate-Fermenting Microorganism From a Deep Fractured Carbonate Aquifer of the US Great Basin.</title>
        <authorList>
            <person name="Hamilton-Brehm S.D."/>
            <person name="Stewart L.E."/>
            <person name="Zavarin M."/>
            <person name="Caldwell M."/>
            <person name="Lawson P.A."/>
            <person name="Onstott T.C."/>
            <person name="Grzymski J."/>
            <person name="Neveux I."/>
            <person name="Lollar B.S."/>
            <person name="Russell C.E."/>
            <person name="Moser D.P."/>
        </authorList>
    </citation>
    <scope>NUCLEOTIDE SEQUENCE [LARGE SCALE GENOMIC DNA]</scope>
    <source>
        <strain evidence="2 3">DRI-13</strain>
    </source>
</reference>
<dbReference type="AlphaFoldDB" id="A0A7G6DZR4"/>
<dbReference type="KEGG" id="tfr:BR63_02720"/>
<proteinExistence type="inferred from homology"/>
<dbReference type="OrthoDB" id="9811971at2"/>